<evidence type="ECO:0008006" key="4">
    <source>
        <dbReference type="Google" id="ProtNLM"/>
    </source>
</evidence>
<dbReference type="OrthoDB" id="9806653at2"/>
<dbReference type="PANTHER" id="PTHR46401:SF2">
    <property type="entry name" value="GLYCOSYLTRANSFERASE WBBK-RELATED"/>
    <property type="match status" value="1"/>
</dbReference>
<reference evidence="2 3" key="1">
    <citation type="submission" date="2018-01" db="EMBL/GenBank/DDBJ databases">
        <title>The draft genome of Hanstruepera neustonica JCM19743.</title>
        <authorList>
            <person name="He R.-H."/>
            <person name="Du Z.-J."/>
        </authorList>
    </citation>
    <scope>NUCLEOTIDE SEQUENCE [LARGE SCALE GENOMIC DNA]</scope>
    <source>
        <strain evidence="2 3">JCM19743</strain>
    </source>
</reference>
<proteinExistence type="predicted"/>
<organism evidence="2 3">
    <name type="scientific">Hanstruepera neustonica</name>
    <dbReference type="NCBI Taxonomy" id="1445657"/>
    <lineage>
        <taxon>Bacteria</taxon>
        <taxon>Pseudomonadati</taxon>
        <taxon>Bacteroidota</taxon>
        <taxon>Flavobacteriia</taxon>
        <taxon>Flavobacteriales</taxon>
        <taxon>Flavobacteriaceae</taxon>
        <taxon>Hanstruepera</taxon>
    </lineage>
</organism>
<accession>A0A2K1DZ49</accession>
<dbReference type="Gene3D" id="3.40.50.2000">
    <property type="entry name" value="Glycogen Phosphorylase B"/>
    <property type="match status" value="1"/>
</dbReference>
<name>A0A2K1DZ49_9FLAO</name>
<evidence type="ECO:0000256" key="1">
    <source>
        <dbReference type="ARBA" id="ARBA00022679"/>
    </source>
</evidence>
<keyword evidence="3" id="KW-1185">Reference proteome</keyword>
<dbReference type="PANTHER" id="PTHR46401">
    <property type="entry name" value="GLYCOSYLTRANSFERASE WBBK-RELATED"/>
    <property type="match status" value="1"/>
</dbReference>
<dbReference type="EMBL" id="POWF01000003">
    <property type="protein sequence ID" value="PNQ73291.1"/>
    <property type="molecule type" value="Genomic_DNA"/>
</dbReference>
<evidence type="ECO:0000313" key="2">
    <source>
        <dbReference type="EMBL" id="PNQ73291.1"/>
    </source>
</evidence>
<keyword evidence="1" id="KW-0808">Transferase</keyword>
<dbReference type="SUPFAM" id="SSF53756">
    <property type="entry name" value="UDP-Glycosyltransferase/glycogen phosphorylase"/>
    <property type="match status" value="1"/>
</dbReference>
<comment type="caution">
    <text evidence="2">The sequence shown here is derived from an EMBL/GenBank/DDBJ whole genome shotgun (WGS) entry which is preliminary data.</text>
</comment>
<evidence type="ECO:0000313" key="3">
    <source>
        <dbReference type="Proteomes" id="UP000236641"/>
    </source>
</evidence>
<dbReference type="RefSeq" id="WP_103051814.1">
    <property type="nucleotide sequence ID" value="NZ_POWF01000003.1"/>
</dbReference>
<sequence length="396" mass="46210">MKQSEHHIKKLYYISPRDMRKNRADAVHIMYSCAAFSNNGVDVELVAPSIKRKDYKVSKDDIFSLYDVPKNFTITELRTKIKEVKNKSSTISLVVKKLLFTVVFILNNLKSLRNKNVLIYSKCYISTIPYIVLRTLKLIRCKLVFETPFLKQNSYHKFIVKRVDMIVVMTDFVKDFAVKNFGIEKERIVKSPIRFQTDYLESKVENKIEIRNELNWEVNSRYIVYAGKAGEKLNRIKIFAEASNVFEDVKFVIVGATPGLMKEYDSHNYNNLLLYPFQTYSDYLKFVNAADVLVATYEDTHYNRYTLSPGKGGAYLQSCNPVVFTDLPCLRERFPESMVSFVKPNDSKSLSEKIEHILNNYDHYTERAQKGREYVMRNTFTDASKFILNALNEQLF</sequence>
<dbReference type="AlphaFoldDB" id="A0A2K1DZ49"/>
<protein>
    <recommendedName>
        <fullName evidence="4">Glycosyl transferase family 1 domain-containing protein</fullName>
    </recommendedName>
</protein>
<dbReference type="GO" id="GO:0016757">
    <property type="term" value="F:glycosyltransferase activity"/>
    <property type="evidence" value="ECO:0007669"/>
    <property type="project" value="TreeGrafter"/>
</dbReference>
<gene>
    <name evidence="2" type="ORF">C1T31_07160</name>
</gene>
<dbReference type="Proteomes" id="UP000236641">
    <property type="component" value="Unassembled WGS sequence"/>
</dbReference>
<dbReference type="GO" id="GO:0009103">
    <property type="term" value="P:lipopolysaccharide biosynthetic process"/>
    <property type="evidence" value="ECO:0007669"/>
    <property type="project" value="TreeGrafter"/>
</dbReference>